<sequence length="154" mass="17278">MPVIIDMFKPFSEDYMRRINEESLDLEIGVIDEGIEDQETKEKLKKIDEDLMFFEEWEDYGPNHFPEEDLQLLGHCFLERGESSGTAPPGDHSVANMAANTSQLQIANIGTNNVEQEDNFANLENEAAEADNQGMDALLPPLDLGILDSSPFKS</sequence>
<dbReference type="Proteomes" id="UP001054252">
    <property type="component" value="Unassembled WGS sequence"/>
</dbReference>
<feature type="region of interest" description="Disordered" evidence="2">
    <location>
        <begin position="80"/>
        <end position="99"/>
    </location>
</feature>
<reference evidence="3 4" key="1">
    <citation type="journal article" date="2021" name="Commun. Biol.">
        <title>The genome of Shorea leprosula (Dipterocarpaceae) highlights the ecological relevance of drought in aseasonal tropical rainforests.</title>
        <authorList>
            <person name="Ng K.K.S."/>
            <person name="Kobayashi M.J."/>
            <person name="Fawcett J.A."/>
            <person name="Hatakeyama M."/>
            <person name="Paape T."/>
            <person name="Ng C.H."/>
            <person name="Ang C.C."/>
            <person name="Tnah L.H."/>
            <person name="Lee C.T."/>
            <person name="Nishiyama T."/>
            <person name="Sese J."/>
            <person name="O'Brien M.J."/>
            <person name="Copetti D."/>
            <person name="Mohd Noor M.I."/>
            <person name="Ong R.C."/>
            <person name="Putra M."/>
            <person name="Sireger I.Z."/>
            <person name="Indrioko S."/>
            <person name="Kosugi Y."/>
            <person name="Izuno A."/>
            <person name="Isagi Y."/>
            <person name="Lee S.L."/>
            <person name="Shimizu K.K."/>
        </authorList>
    </citation>
    <scope>NUCLEOTIDE SEQUENCE [LARGE SCALE GENOMIC DNA]</scope>
    <source>
        <strain evidence="3">214</strain>
    </source>
</reference>
<accession>A0AAV5LM83</accession>
<dbReference type="AlphaFoldDB" id="A0AAV5LM83"/>
<proteinExistence type="predicted"/>
<keyword evidence="1" id="KW-0175">Coiled coil</keyword>
<protein>
    <submittedName>
        <fullName evidence="3">Uncharacterized protein</fullName>
    </submittedName>
</protein>
<evidence type="ECO:0000256" key="2">
    <source>
        <dbReference type="SAM" id="MobiDB-lite"/>
    </source>
</evidence>
<evidence type="ECO:0000313" key="4">
    <source>
        <dbReference type="Proteomes" id="UP001054252"/>
    </source>
</evidence>
<gene>
    <name evidence="3" type="ORF">SLEP1_g45933</name>
</gene>
<comment type="caution">
    <text evidence="3">The sequence shown here is derived from an EMBL/GenBank/DDBJ whole genome shotgun (WGS) entry which is preliminary data.</text>
</comment>
<evidence type="ECO:0000313" key="3">
    <source>
        <dbReference type="EMBL" id="GKV37974.1"/>
    </source>
</evidence>
<evidence type="ECO:0000256" key="1">
    <source>
        <dbReference type="SAM" id="Coils"/>
    </source>
</evidence>
<dbReference type="EMBL" id="BPVZ01000125">
    <property type="protein sequence ID" value="GKV37974.1"/>
    <property type="molecule type" value="Genomic_DNA"/>
</dbReference>
<feature type="coiled-coil region" evidence="1">
    <location>
        <begin position="106"/>
        <end position="133"/>
    </location>
</feature>
<keyword evidence="4" id="KW-1185">Reference proteome</keyword>
<organism evidence="3 4">
    <name type="scientific">Rubroshorea leprosula</name>
    <dbReference type="NCBI Taxonomy" id="152421"/>
    <lineage>
        <taxon>Eukaryota</taxon>
        <taxon>Viridiplantae</taxon>
        <taxon>Streptophyta</taxon>
        <taxon>Embryophyta</taxon>
        <taxon>Tracheophyta</taxon>
        <taxon>Spermatophyta</taxon>
        <taxon>Magnoliopsida</taxon>
        <taxon>eudicotyledons</taxon>
        <taxon>Gunneridae</taxon>
        <taxon>Pentapetalae</taxon>
        <taxon>rosids</taxon>
        <taxon>malvids</taxon>
        <taxon>Malvales</taxon>
        <taxon>Dipterocarpaceae</taxon>
        <taxon>Rubroshorea</taxon>
    </lineage>
</organism>
<name>A0AAV5LM83_9ROSI</name>